<protein>
    <submittedName>
        <fullName evidence="2">Uncharacterized protein</fullName>
    </submittedName>
</protein>
<reference evidence="2" key="2">
    <citation type="journal article" date="2015" name="Data Brief">
        <title>Shoot transcriptome of the giant reed, Arundo donax.</title>
        <authorList>
            <person name="Barrero R.A."/>
            <person name="Guerrero F.D."/>
            <person name="Moolhuijzen P."/>
            <person name="Goolsby J.A."/>
            <person name="Tidwell J."/>
            <person name="Bellgard S.E."/>
            <person name="Bellgard M.I."/>
        </authorList>
    </citation>
    <scope>NUCLEOTIDE SEQUENCE</scope>
    <source>
        <tissue evidence="2">Shoot tissue taken approximately 20 cm above the soil surface</tissue>
    </source>
</reference>
<feature type="compositionally biased region" description="Gly residues" evidence="1">
    <location>
        <begin position="50"/>
        <end position="65"/>
    </location>
</feature>
<proteinExistence type="predicted"/>
<evidence type="ECO:0000313" key="2">
    <source>
        <dbReference type="EMBL" id="JAE30795.1"/>
    </source>
</evidence>
<feature type="compositionally biased region" description="Basic and acidic residues" evidence="1">
    <location>
        <begin position="102"/>
        <end position="119"/>
    </location>
</feature>
<feature type="compositionally biased region" description="Polar residues" evidence="1">
    <location>
        <begin position="1"/>
        <end position="10"/>
    </location>
</feature>
<feature type="region of interest" description="Disordered" evidence="1">
    <location>
        <begin position="1"/>
        <end position="217"/>
    </location>
</feature>
<feature type="compositionally biased region" description="Low complexity" evidence="1">
    <location>
        <begin position="120"/>
        <end position="142"/>
    </location>
</feature>
<evidence type="ECO:0000256" key="1">
    <source>
        <dbReference type="SAM" id="MobiDB-lite"/>
    </source>
</evidence>
<sequence length="217" mass="23808">MRQQKQSRTAPKQMKARSLFITDPASVPYKEIEQDSARQRRSGLPAAGRAHGGGGPDGKNNGGGLRRVARREGRWRTPRRTAGRPPGVGRSTGDGRISGSRAELRREQIGGERSSRWGEDGAATAGGAAPTRGGATAAGRAAAARDGERPQFPTERRSRSSRLRRAQDEERRRRQVPNEGRTPDGGKAATPCTRRRRRLPTWWQANRGWRRPPQPAA</sequence>
<dbReference type="AlphaFoldDB" id="A0A0A9H0P5"/>
<name>A0A0A9H0P5_ARUDO</name>
<feature type="compositionally biased region" description="Basic and acidic residues" evidence="1">
    <location>
        <begin position="143"/>
        <end position="158"/>
    </location>
</feature>
<accession>A0A0A9H0P5</accession>
<reference evidence="2" key="1">
    <citation type="submission" date="2014-09" db="EMBL/GenBank/DDBJ databases">
        <authorList>
            <person name="Magalhaes I.L.F."/>
            <person name="Oliveira U."/>
            <person name="Santos F.R."/>
            <person name="Vidigal T.H.D.A."/>
            <person name="Brescovit A.D."/>
            <person name="Santos A.J."/>
        </authorList>
    </citation>
    <scope>NUCLEOTIDE SEQUENCE</scope>
    <source>
        <tissue evidence="2">Shoot tissue taken approximately 20 cm above the soil surface</tissue>
    </source>
</reference>
<organism evidence="2">
    <name type="scientific">Arundo donax</name>
    <name type="common">Giant reed</name>
    <name type="synonym">Donax arundinaceus</name>
    <dbReference type="NCBI Taxonomy" id="35708"/>
    <lineage>
        <taxon>Eukaryota</taxon>
        <taxon>Viridiplantae</taxon>
        <taxon>Streptophyta</taxon>
        <taxon>Embryophyta</taxon>
        <taxon>Tracheophyta</taxon>
        <taxon>Spermatophyta</taxon>
        <taxon>Magnoliopsida</taxon>
        <taxon>Liliopsida</taxon>
        <taxon>Poales</taxon>
        <taxon>Poaceae</taxon>
        <taxon>PACMAD clade</taxon>
        <taxon>Arundinoideae</taxon>
        <taxon>Arundineae</taxon>
        <taxon>Arundo</taxon>
    </lineage>
</organism>
<dbReference type="EMBL" id="GBRH01167101">
    <property type="protein sequence ID" value="JAE30795.1"/>
    <property type="molecule type" value="Transcribed_RNA"/>
</dbReference>